<dbReference type="PROSITE" id="PS51782">
    <property type="entry name" value="LYSM"/>
    <property type="match status" value="1"/>
</dbReference>
<reference evidence="3" key="1">
    <citation type="submission" date="2025-08" db="UniProtKB">
        <authorList>
            <consortium name="RefSeq"/>
        </authorList>
    </citation>
    <scope>IDENTIFICATION</scope>
    <source>
        <tissue evidence="3">Muscle</tissue>
    </source>
</reference>
<dbReference type="CDD" id="cd00118">
    <property type="entry name" value="LysM"/>
    <property type="match status" value="1"/>
</dbReference>
<dbReference type="SMART" id="SM00257">
    <property type="entry name" value="LysM"/>
    <property type="match status" value="1"/>
</dbReference>
<dbReference type="PANTHER" id="PTHR20932">
    <property type="entry name" value="LYSM AND PUTATIVE PEPTIDOGLYCAN-BINDING DOMAIN-CONTAINING PROTEIN"/>
    <property type="match status" value="1"/>
</dbReference>
<feature type="domain" description="LysM" evidence="1">
    <location>
        <begin position="42"/>
        <end position="86"/>
    </location>
</feature>
<dbReference type="RefSeq" id="XP_013790805.1">
    <property type="nucleotide sequence ID" value="XM_013935351.2"/>
</dbReference>
<organism evidence="2 3">
    <name type="scientific">Limulus polyphemus</name>
    <name type="common">Atlantic horseshoe crab</name>
    <dbReference type="NCBI Taxonomy" id="6850"/>
    <lineage>
        <taxon>Eukaryota</taxon>
        <taxon>Metazoa</taxon>
        <taxon>Ecdysozoa</taxon>
        <taxon>Arthropoda</taxon>
        <taxon>Chelicerata</taxon>
        <taxon>Merostomata</taxon>
        <taxon>Xiphosura</taxon>
        <taxon>Limulidae</taxon>
        <taxon>Limulus</taxon>
    </lineage>
</organism>
<dbReference type="Proteomes" id="UP000694941">
    <property type="component" value="Unplaced"/>
</dbReference>
<dbReference type="InterPro" id="IPR045030">
    <property type="entry name" value="LYSM1-4"/>
</dbReference>
<dbReference type="InterPro" id="IPR018392">
    <property type="entry name" value="LysM"/>
</dbReference>
<evidence type="ECO:0000313" key="2">
    <source>
        <dbReference type="Proteomes" id="UP000694941"/>
    </source>
</evidence>
<accession>A0ABM1BXY9</accession>
<dbReference type="SUPFAM" id="SSF54106">
    <property type="entry name" value="LysM domain"/>
    <property type="match status" value="1"/>
</dbReference>
<proteinExistence type="predicted"/>
<sequence>MAACDGGFDSFETETALLVSFVKNHTKYGSTSNYAIRRERCIKHIIQPTDTLQGLALRYGVTMEHIKRVNKLWTTDTLFLRPYINIPVPIDRAGSSPANYVETPITSPSKENFNHFTMGMESLEHSTNSVFNESAADFLVRIDSSIAKSKDRVKILEKTIP</sequence>
<name>A0ABM1BXY9_LIMPO</name>
<dbReference type="Pfam" id="PF01476">
    <property type="entry name" value="LysM"/>
    <property type="match status" value="1"/>
</dbReference>
<dbReference type="InterPro" id="IPR036779">
    <property type="entry name" value="LysM_dom_sf"/>
</dbReference>
<dbReference type="PANTHER" id="PTHR20932:SF8">
    <property type="entry name" value="LD22649P"/>
    <property type="match status" value="1"/>
</dbReference>
<evidence type="ECO:0000313" key="3">
    <source>
        <dbReference type="RefSeq" id="XP_013790805.1"/>
    </source>
</evidence>
<evidence type="ECO:0000259" key="1">
    <source>
        <dbReference type="PROSITE" id="PS51782"/>
    </source>
</evidence>
<dbReference type="GeneID" id="106474658"/>
<dbReference type="Gene3D" id="3.10.350.10">
    <property type="entry name" value="LysM domain"/>
    <property type="match status" value="1"/>
</dbReference>
<protein>
    <submittedName>
        <fullName evidence="3">LysM and putative peptidoglycan-binding domain-containing protein 2-like isoform X1</fullName>
    </submittedName>
</protein>
<keyword evidence="2" id="KW-1185">Reference proteome</keyword>
<gene>
    <name evidence="3" type="primary">LOC106474658</name>
</gene>